<keyword evidence="3" id="KW-1185">Reference proteome</keyword>
<dbReference type="AlphaFoldDB" id="A0AAV9F172"/>
<proteinExistence type="predicted"/>
<reference evidence="2" key="2">
    <citation type="submission" date="2023-06" db="EMBL/GenBank/DDBJ databases">
        <authorList>
            <person name="Ma L."/>
            <person name="Liu K.-W."/>
            <person name="Li Z."/>
            <person name="Hsiao Y.-Y."/>
            <person name="Qi Y."/>
            <person name="Fu T."/>
            <person name="Tang G."/>
            <person name="Zhang D."/>
            <person name="Sun W.-H."/>
            <person name="Liu D.-K."/>
            <person name="Li Y."/>
            <person name="Chen G.-Z."/>
            <person name="Liu X.-D."/>
            <person name="Liao X.-Y."/>
            <person name="Jiang Y.-T."/>
            <person name="Yu X."/>
            <person name="Hao Y."/>
            <person name="Huang J."/>
            <person name="Zhao X.-W."/>
            <person name="Ke S."/>
            <person name="Chen Y.-Y."/>
            <person name="Wu W.-L."/>
            <person name="Hsu J.-L."/>
            <person name="Lin Y.-F."/>
            <person name="Huang M.-D."/>
            <person name="Li C.-Y."/>
            <person name="Huang L."/>
            <person name="Wang Z.-W."/>
            <person name="Zhao X."/>
            <person name="Zhong W.-Y."/>
            <person name="Peng D.-H."/>
            <person name="Ahmad S."/>
            <person name="Lan S."/>
            <person name="Zhang J.-S."/>
            <person name="Tsai W.-C."/>
            <person name="Van De Peer Y."/>
            <person name="Liu Z.-J."/>
        </authorList>
    </citation>
    <scope>NUCLEOTIDE SEQUENCE</scope>
    <source>
        <strain evidence="2">CP</strain>
        <tissue evidence="2">Leaves</tissue>
    </source>
</reference>
<reference evidence="2" key="1">
    <citation type="journal article" date="2023" name="Nat. Commun.">
        <title>Diploid and tetraploid genomes of Acorus and the evolution of monocots.</title>
        <authorList>
            <person name="Ma L."/>
            <person name="Liu K.W."/>
            <person name="Li Z."/>
            <person name="Hsiao Y.Y."/>
            <person name="Qi Y."/>
            <person name="Fu T."/>
            <person name="Tang G.D."/>
            <person name="Zhang D."/>
            <person name="Sun W.H."/>
            <person name="Liu D.K."/>
            <person name="Li Y."/>
            <person name="Chen G.Z."/>
            <person name="Liu X.D."/>
            <person name="Liao X.Y."/>
            <person name="Jiang Y.T."/>
            <person name="Yu X."/>
            <person name="Hao Y."/>
            <person name="Huang J."/>
            <person name="Zhao X.W."/>
            <person name="Ke S."/>
            <person name="Chen Y.Y."/>
            <person name="Wu W.L."/>
            <person name="Hsu J.L."/>
            <person name="Lin Y.F."/>
            <person name="Huang M.D."/>
            <person name="Li C.Y."/>
            <person name="Huang L."/>
            <person name="Wang Z.W."/>
            <person name="Zhao X."/>
            <person name="Zhong W.Y."/>
            <person name="Peng D.H."/>
            <person name="Ahmad S."/>
            <person name="Lan S."/>
            <person name="Zhang J.S."/>
            <person name="Tsai W.C."/>
            <person name="Van de Peer Y."/>
            <person name="Liu Z.J."/>
        </authorList>
    </citation>
    <scope>NUCLEOTIDE SEQUENCE</scope>
    <source>
        <strain evidence="2">CP</strain>
    </source>
</reference>
<feature type="region of interest" description="Disordered" evidence="1">
    <location>
        <begin position="119"/>
        <end position="165"/>
    </location>
</feature>
<sequence length="347" mass="38143">MEAWSQEVGTSPAVTSRCHIRLGGLLIHWQTEDALRKIMHGFGMIMEFGKRGMDASRQNFSELTLVMGRDRAWPSTMVVAYDRETYRVSVVDNQTQMDTQGLQRASGPKIRSKVFLVPGGEKRRRSESPAGSARVQRFLPREGSPVLSIGTINSPASSGDGSNITEYRETGINSVGQQGRWAWIRKGLNGSVEIRQITSLNPTPSIVQDSLLENTRHMGNRFGEDPPSESPTLEPMTMESGRVSAAPSPVHPEGIRIACDRALGMGFKGRQTNDRIFCVIYADLSHCPMVCTCIKINNLNKIDSRGYDRSLIASRSTESCLIQVMGSLIDLGSLQPTGDMTSESGIH</sequence>
<protein>
    <submittedName>
        <fullName evidence="2">Uncharacterized protein</fullName>
    </submittedName>
</protein>
<accession>A0AAV9F172</accession>
<dbReference type="Proteomes" id="UP001180020">
    <property type="component" value="Unassembled WGS sequence"/>
</dbReference>
<gene>
    <name evidence="2" type="ORF">QJS10_CPB04g01389</name>
</gene>
<evidence type="ECO:0000256" key="1">
    <source>
        <dbReference type="SAM" id="MobiDB-lite"/>
    </source>
</evidence>
<name>A0AAV9F172_ACOCL</name>
<evidence type="ECO:0000313" key="3">
    <source>
        <dbReference type="Proteomes" id="UP001180020"/>
    </source>
</evidence>
<dbReference type="EMBL" id="JAUJYO010000004">
    <property type="protein sequence ID" value="KAK1319496.1"/>
    <property type="molecule type" value="Genomic_DNA"/>
</dbReference>
<comment type="caution">
    <text evidence="2">The sequence shown here is derived from an EMBL/GenBank/DDBJ whole genome shotgun (WGS) entry which is preliminary data.</text>
</comment>
<evidence type="ECO:0000313" key="2">
    <source>
        <dbReference type="EMBL" id="KAK1319496.1"/>
    </source>
</evidence>
<organism evidence="2 3">
    <name type="scientific">Acorus calamus</name>
    <name type="common">Sweet flag</name>
    <dbReference type="NCBI Taxonomy" id="4465"/>
    <lineage>
        <taxon>Eukaryota</taxon>
        <taxon>Viridiplantae</taxon>
        <taxon>Streptophyta</taxon>
        <taxon>Embryophyta</taxon>
        <taxon>Tracheophyta</taxon>
        <taxon>Spermatophyta</taxon>
        <taxon>Magnoliopsida</taxon>
        <taxon>Liliopsida</taxon>
        <taxon>Acoraceae</taxon>
        <taxon>Acorus</taxon>
    </lineage>
</organism>
<feature type="compositionally biased region" description="Polar residues" evidence="1">
    <location>
        <begin position="150"/>
        <end position="165"/>
    </location>
</feature>